<evidence type="ECO:0000256" key="1">
    <source>
        <dbReference type="SAM" id="MobiDB-lite"/>
    </source>
</evidence>
<dbReference type="RefSeq" id="XP_001873535.1">
    <property type="nucleotide sequence ID" value="XM_001873500.1"/>
</dbReference>
<dbReference type="HOGENOM" id="CLU_1012169_0_0_1"/>
<dbReference type="EMBL" id="DS547091">
    <property type="protein sequence ID" value="EDR15327.1"/>
    <property type="molecule type" value="Genomic_DNA"/>
</dbReference>
<dbReference type="GeneID" id="6069130"/>
<proteinExistence type="predicted"/>
<feature type="region of interest" description="Disordered" evidence="1">
    <location>
        <begin position="136"/>
        <end position="159"/>
    </location>
</feature>
<dbReference type="KEGG" id="lbc:LACBIDRAFT_321045"/>
<feature type="region of interest" description="Disordered" evidence="1">
    <location>
        <begin position="178"/>
        <end position="207"/>
    </location>
</feature>
<evidence type="ECO:0000313" key="2">
    <source>
        <dbReference type="EMBL" id="EDR15327.1"/>
    </source>
</evidence>
<dbReference type="AlphaFoldDB" id="B0CNK9"/>
<reference evidence="2 3" key="1">
    <citation type="journal article" date="2008" name="Nature">
        <title>The genome of Laccaria bicolor provides insights into mycorrhizal symbiosis.</title>
        <authorList>
            <person name="Martin F."/>
            <person name="Aerts A."/>
            <person name="Ahren D."/>
            <person name="Brun A."/>
            <person name="Danchin E.G.J."/>
            <person name="Duchaussoy F."/>
            <person name="Gibon J."/>
            <person name="Kohler A."/>
            <person name="Lindquist E."/>
            <person name="Pereda V."/>
            <person name="Salamov A."/>
            <person name="Shapiro H.J."/>
            <person name="Wuyts J."/>
            <person name="Blaudez D."/>
            <person name="Buee M."/>
            <person name="Brokstein P."/>
            <person name="Canbaeck B."/>
            <person name="Cohen D."/>
            <person name="Courty P.E."/>
            <person name="Coutinho P.M."/>
            <person name="Delaruelle C."/>
            <person name="Detter J.C."/>
            <person name="Deveau A."/>
            <person name="DiFazio S."/>
            <person name="Duplessis S."/>
            <person name="Fraissinet-Tachet L."/>
            <person name="Lucic E."/>
            <person name="Frey-Klett P."/>
            <person name="Fourrey C."/>
            <person name="Feussner I."/>
            <person name="Gay G."/>
            <person name="Grimwood J."/>
            <person name="Hoegger P.J."/>
            <person name="Jain P."/>
            <person name="Kilaru S."/>
            <person name="Labbe J."/>
            <person name="Lin Y.C."/>
            <person name="Legue V."/>
            <person name="Le Tacon F."/>
            <person name="Marmeisse R."/>
            <person name="Melayah D."/>
            <person name="Montanini B."/>
            <person name="Muratet M."/>
            <person name="Nehls U."/>
            <person name="Niculita-Hirzel H."/>
            <person name="Oudot-Le Secq M.P."/>
            <person name="Peter M."/>
            <person name="Quesneville H."/>
            <person name="Rajashekar B."/>
            <person name="Reich M."/>
            <person name="Rouhier N."/>
            <person name="Schmutz J."/>
            <person name="Yin T."/>
            <person name="Chalot M."/>
            <person name="Henrissat B."/>
            <person name="Kuees U."/>
            <person name="Lucas S."/>
            <person name="Van de Peer Y."/>
            <person name="Podila G.K."/>
            <person name="Polle A."/>
            <person name="Pukkila P.J."/>
            <person name="Richardson P.M."/>
            <person name="Rouze P."/>
            <person name="Sanders I.R."/>
            <person name="Stajich J.E."/>
            <person name="Tunlid A."/>
            <person name="Tuskan G."/>
            <person name="Grigoriev I.V."/>
        </authorList>
    </citation>
    <scope>NUCLEOTIDE SEQUENCE [LARGE SCALE GENOMIC DNA]</scope>
    <source>
        <strain evidence="3">S238N-H82 / ATCC MYA-4686</strain>
    </source>
</reference>
<dbReference type="Proteomes" id="UP000001194">
    <property type="component" value="Unassembled WGS sequence"/>
</dbReference>
<keyword evidence="3" id="KW-1185">Reference proteome</keyword>
<accession>B0CNK9</accession>
<protein>
    <submittedName>
        <fullName evidence="2">Predicted protein</fullName>
    </submittedName>
</protein>
<evidence type="ECO:0000313" key="3">
    <source>
        <dbReference type="Proteomes" id="UP000001194"/>
    </source>
</evidence>
<feature type="region of interest" description="Disordered" evidence="1">
    <location>
        <begin position="219"/>
        <end position="275"/>
    </location>
</feature>
<name>B0CNK9_LACBS</name>
<sequence>MLHDNVPARPKGEKTGSRMAACKGCTQRTRVIGVKKPAGWGSGLGLGKSRQAHTTRPKREGWCSLGVAFRRLKTSNVKMLKGGAYVSSPIFEATFQLQAIAIPVLSTMPAVGQEDRGPSLKLPGWMWSPPHIDKMAPLTLPPSRNGERPPPSKSGSAAVRTLEIRNVLVCVEKDQRDRSMTRDLGKGRRHRPAPATDGKRKASPGLIRTALARMVATRETNMLQKNPSTEDESGNSMNQTEAEKANGRRRGGIHTDQQLASRLEAEETAQDCAGS</sequence>
<gene>
    <name evidence="2" type="ORF">LACBIDRAFT_321045</name>
</gene>
<dbReference type="InParanoid" id="B0CNK9"/>
<organism evidence="3">
    <name type="scientific">Laccaria bicolor (strain S238N-H82 / ATCC MYA-4686)</name>
    <name type="common">Bicoloured deceiver</name>
    <name type="synonym">Laccaria laccata var. bicolor</name>
    <dbReference type="NCBI Taxonomy" id="486041"/>
    <lineage>
        <taxon>Eukaryota</taxon>
        <taxon>Fungi</taxon>
        <taxon>Dikarya</taxon>
        <taxon>Basidiomycota</taxon>
        <taxon>Agaricomycotina</taxon>
        <taxon>Agaricomycetes</taxon>
        <taxon>Agaricomycetidae</taxon>
        <taxon>Agaricales</taxon>
        <taxon>Agaricineae</taxon>
        <taxon>Hydnangiaceae</taxon>
        <taxon>Laccaria</taxon>
    </lineage>
</organism>